<dbReference type="RefSeq" id="WP_127343431.1">
    <property type="nucleotide sequence ID" value="NZ_RJJX01000008.1"/>
</dbReference>
<evidence type="ECO:0000313" key="2">
    <source>
        <dbReference type="Proteomes" id="UP000282985"/>
    </source>
</evidence>
<accession>A0A434AVG2</accession>
<evidence type="ECO:0000313" key="1">
    <source>
        <dbReference type="EMBL" id="RUT78475.1"/>
    </source>
</evidence>
<dbReference type="OrthoDB" id="5952844at2"/>
<dbReference type="AlphaFoldDB" id="A0A434AVG2"/>
<comment type="caution">
    <text evidence="1">The sequence shown here is derived from an EMBL/GenBank/DDBJ whole genome shotgun (WGS) entry which is preliminary data.</text>
</comment>
<gene>
    <name evidence="1" type="ORF">DLK05_07825</name>
</gene>
<proteinExistence type="predicted"/>
<sequence length="162" mass="18302">MTIENRISLKIDETKRESIKNNLIGLKTELSPLLVALSPNQKRDLPKIGEHLMNFVEEAVYAAEQNLSVVPPYLNLEEVKVDMNAWKYLHSVSRDLEQLLSLLNDTATLSGSEAYSSMLSFYNFIKQASKDGVPGAKPIYENLKHYFPGTGNKNNNKKSEEE</sequence>
<dbReference type="Proteomes" id="UP000282985">
    <property type="component" value="Unassembled WGS sequence"/>
</dbReference>
<protein>
    <submittedName>
        <fullName evidence="1">Uncharacterized protein</fullName>
    </submittedName>
</protein>
<keyword evidence="2" id="KW-1185">Reference proteome</keyword>
<name>A0A434AVG2_9BACT</name>
<dbReference type="EMBL" id="RJJX01000008">
    <property type="protein sequence ID" value="RUT78475.1"/>
    <property type="molecule type" value="Genomic_DNA"/>
</dbReference>
<organism evidence="1 2">
    <name type="scientific">Ancylomarina longa</name>
    <dbReference type="NCBI Taxonomy" id="2487017"/>
    <lineage>
        <taxon>Bacteria</taxon>
        <taxon>Pseudomonadati</taxon>
        <taxon>Bacteroidota</taxon>
        <taxon>Bacteroidia</taxon>
        <taxon>Marinilabiliales</taxon>
        <taxon>Marinifilaceae</taxon>
        <taxon>Ancylomarina</taxon>
    </lineage>
</organism>
<reference evidence="1 2" key="1">
    <citation type="submission" date="2018-11" db="EMBL/GenBank/DDBJ databases">
        <title>Parancylomarina longa gen. nov., sp. nov., isolated from sediments of southern Okinawa.</title>
        <authorList>
            <person name="Fu T."/>
        </authorList>
    </citation>
    <scope>NUCLEOTIDE SEQUENCE [LARGE SCALE GENOMIC DNA]</scope>
    <source>
        <strain evidence="1 2">T3-2 S1-C</strain>
    </source>
</reference>